<dbReference type="HOGENOM" id="CLU_1049436_0_0_9"/>
<dbReference type="OrthoDB" id="1953713at2"/>
<gene>
    <name evidence="1" type="ORF">TCEL_01718</name>
</gene>
<sequence length="265" mass="31353">MNLIEQIYNVNDAVNNKAIDKKGFLVSLNYKNYEFLYRSLKNKNNSVYIDNQNEVSFVIKLNKIVDIKEILYYKKSIDVKMDLEGPVIELIVDGLSSYEFLFNLNDRFGVIALKSFLTNKQVNVHFVVETAGILQKFYSSLMPIDDKVIERVEYVLKCLNEYCYPKIEEDVLQKESVIFEVESDYEILNDLINIIEALQKWNSKDIFSIVVDKDDKFKIHFVGEFKNKNYFKTQLEKNYSIKEYNGFSKGKKFLKYDRGMIYFYI</sequence>
<accession>R7RP18</accession>
<evidence type="ECO:0000313" key="1">
    <source>
        <dbReference type="EMBL" id="CDF57804.1"/>
    </source>
</evidence>
<dbReference type="Proteomes" id="UP000014923">
    <property type="component" value="Unassembled WGS sequence"/>
</dbReference>
<dbReference type="AlphaFoldDB" id="R7RP18"/>
<organism evidence="1 2">
    <name type="scientific">Thermobrachium celere DSM 8682</name>
    <dbReference type="NCBI Taxonomy" id="941824"/>
    <lineage>
        <taxon>Bacteria</taxon>
        <taxon>Bacillati</taxon>
        <taxon>Bacillota</taxon>
        <taxon>Clostridia</taxon>
        <taxon>Eubacteriales</taxon>
        <taxon>Clostridiaceae</taxon>
        <taxon>Thermobrachium</taxon>
    </lineage>
</organism>
<comment type="caution">
    <text evidence="1">The sequence shown here is derived from an EMBL/GenBank/DDBJ whole genome shotgun (WGS) entry which is preliminary data.</text>
</comment>
<dbReference type="EMBL" id="CAVN010000090">
    <property type="protein sequence ID" value="CDF57804.1"/>
    <property type="molecule type" value="Genomic_DNA"/>
</dbReference>
<proteinExistence type="predicted"/>
<keyword evidence="2" id="KW-1185">Reference proteome</keyword>
<evidence type="ECO:0000313" key="2">
    <source>
        <dbReference type="Proteomes" id="UP000014923"/>
    </source>
</evidence>
<dbReference type="eggNOG" id="ENOG5033SWE">
    <property type="taxonomic scope" value="Bacteria"/>
</dbReference>
<dbReference type="RefSeq" id="WP_018661299.1">
    <property type="nucleotide sequence ID" value="NZ_HF952018.1"/>
</dbReference>
<name>R7RP18_9CLOT</name>
<protein>
    <submittedName>
        <fullName evidence="1">Uncharacterized protein</fullName>
    </submittedName>
</protein>
<reference evidence="1" key="1">
    <citation type="submission" date="2013-03" db="EMBL/GenBank/DDBJ databases">
        <title>Draft genome sequence of the hydrogen-ethanol-producing anaerobic alkalithermophilic Caloramator celere.</title>
        <authorList>
            <person name="Ciranna A."/>
            <person name="Larjo A."/>
            <person name="Kivisto A."/>
            <person name="Santala V."/>
            <person name="Roos C."/>
            <person name="Karp M."/>
        </authorList>
    </citation>
    <scope>NUCLEOTIDE SEQUENCE [LARGE SCALE GENOMIC DNA]</scope>
    <source>
        <strain evidence="1">DSM 8682</strain>
    </source>
</reference>